<reference evidence="1 2" key="1">
    <citation type="submission" date="2018-02" db="EMBL/GenBank/DDBJ databases">
        <title>The genomes of Aspergillus section Nigri reveals drivers in fungal speciation.</title>
        <authorList>
            <consortium name="DOE Joint Genome Institute"/>
            <person name="Vesth T.C."/>
            <person name="Nybo J."/>
            <person name="Theobald S."/>
            <person name="Brandl J."/>
            <person name="Frisvad J.C."/>
            <person name="Nielsen K.F."/>
            <person name="Lyhne E.K."/>
            <person name="Kogle M.E."/>
            <person name="Kuo A."/>
            <person name="Riley R."/>
            <person name="Clum A."/>
            <person name="Nolan M."/>
            <person name="Lipzen A."/>
            <person name="Salamov A."/>
            <person name="Henrissat B."/>
            <person name="Wiebenga A."/>
            <person name="De vries R.P."/>
            <person name="Grigoriev I.V."/>
            <person name="Mortensen U.H."/>
            <person name="Andersen M.R."/>
            <person name="Baker S.E."/>
        </authorList>
    </citation>
    <scope>NUCLEOTIDE SEQUENCE [LARGE SCALE GENOMIC DNA]</scope>
    <source>
        <strain evidence="1 2">CBS 121057</strain>
    </source>
</reference>
<dbReference type="OrthoDB" id="61900at2759"/>
<dbReference type="AlphaFoldDB" id="A0A319EY75"/>
<accession>A0A319EY75</accession>
<dbReference type="VEuPathDB" id="FungiDB:BO78DRAFT_436817"/>
<dbReference type="EMBL" id="KZ826325">
    <property type="protein sequence ID" value="PYI09864.1"/>
    <property type="molecule type" value="Genomic_DNA"/>
</dbReference>
<dbReference type="STRING" id="1448318.A0A319EY75"/>
<keyword evidence="2" id="KW-1185">Reference proteome</keyword>
<proteinExistence type="predicted"/>
<organism evidence="1 2">
    <name type="scientific">Aspergillus sclerotiicarbonarius (strain CBS 121057 / IBT 28362)</name>
    <dbReference type="NCBI Taxonomy" id="1448318"/>
    <lineage>
        <taxon>Eukaryota</taxon>
        <taxon>Fungi</taxon>
        <taxon>Dikarya</taxon>
        <taxon>Ascomycota</taxon>
        <taxon>Pezizomycotina</taxon>
        <taxon>Eurotiomycetes</taxon>
        <taxon>Eurotiomycetidae</taxon>
        <taxon>Eurotiales</taxon>
        <taxon>Aspergillaceae</taxon>
        <taxon>Aspergillus</taxon>
        <taxon>Aspergillus subgen. Circumdati</taxon>
    </lineage>
</organism>
<dbReference type="Proteomes" id="UP000248423">
    <property type="component" value="Unassembled WGS sequence"/>
</dbReference>
<gene>
    <name evidence="1" type="ORF">BO78DRAFT_436817</name>
</gene>
<evidence type="ECO:0000313" key="2">
    <source>
        <dbReference type="Proteomes" id="UP000248423"/>
    </source>
</evidence>
<evidence type="ECO:0000313" key="1">
    <source>
        <dbReference type="EMBL" id="PYI09864.1"/>
    </source>
</evidence>
<protein>
    <submittedName>
        <fullName evidence="1">Uncharacterized protein</fullName>
    </submittedName>
</protein>
<sequence length="398" mass="44303">MPLSASAASTPGYVNFLPIYNTYTSPIFSLSHRYIFRLPLVNPLANLSHQTGNKFGTVGGDTVGCDKVGCDKIGRDKAGGDIVKGNKITIDIRNIIVDPAIIQGPKRTDTSGSVSDDLREGLVNIDGLSDIFSRRALEDIETCTSHRTDAFNKSQGGPRTNPSVILTVLNTATLMDPKIALSDYTKMRNVRREKKANRRCTLRQSRCLQHWTAQPNPSLLLVKGSFRNRLKLKDLVVDMIDLFQKDKSLVAWALQPMGEQSHTSRPVDILKRLVSQILQNSPVLFKEQEASLIVNKIQNTSTVGDWFDVLGASLIGLNRVYLVVDTEAFATEVQDFKWPERFAALFKDLQTRQITTTVKAVFTTYRKSIIREFQNTPGVVIDAALLQRAVRVDPPFIA</sequence>
<name>A0A319EY75_ASPSB</name>